<keyword evidence="9" id="KW-1185">Reference proteome</keyword>
<dbReference type="Gene3D" id="1.10.575.10">
    <property type="entry name" value="P1 Nuclease"/>
    <property type="match status" value="1"/>
</dbReference>
<sequence length="256" mass="28863">MKKLFFLGLCLFAARSGFAWGQKGHDVTAYIAECHLTPAAAKKIDKVLGGYSPVYFANWLDNASHTPEYAYTKTWHYLNVDEGRTLDDMPANPQGDILKAVTEIVAKLRAGGLSPEEEAFNLKMLIHLLGDMHCPMHLGRATDLGGNLRPVRFFDKETNLHSVWDTSLVESAHKWSYTEWQRQIDRLTKQEAEAVAAGTPADWVAETLEICRKVYDETPEGSRISYDYIAAAAPVIERQLLRAGHRLARLLNEIYR</sequence>
<evidence type="ECO:0000256" key="2">
    <source>
        <dbReference type="ARBA" id="ARBA00022723"/>
    </source>
</evidence>
<evidence type="ECO:0000313" key="8">
    <source>
        <dbReference type="EMBL" id="BBL07642.1"/>
    </source>
</evidence>
<organism evidence="8 9">
    <name type="scientific">Alistipes dispar</name>
    <dbReference type="NCBI Taxonomy" id="2585119"/>
    <lineage>
        <taxon>Bacteria</taxon>
        <taxon>Pseudomonadati</taxon>
        <taxon>Bacteroidota</taxon>
        <taxon>Bacteroidia</taxon>
        <taxon>Bacteroidales</taxon>
        <taxon>Rikenellaceae</taxon>
        <taxon>Alistipes</taxon>
    </lineage>
</organism>
<accession>A0A4Y1X3L8</accession>
<gene>
    <name evidence="8" type="ORF">A5CPEGH6_22800</name>
</gene>
<dbReference type="InterPro" id="IPR003154">
    <property type="entry name" value="S1/P1nuclease"/>
</dbReference>
<evidence type="ECO:0000313" key="9">
    <source>
        <dbReference type="Proteomes" id="UP000319374"/>
    </source>
</evidence>
<dbReference type="EMBL" id="AP019736">
    <property type="protein sequence ID" value="BBL07642.1"/>
    <property type="molecule type" value="Genomic_DNA"/>
</dbReference>
<dbReference type="GeneID" id="98674265"/>
<dbReference type="OrthoDB" id="267579at2"/>
<keyword evidence="6" id="KW-0325">Glycoprotein</keyword>
<keyword evidence="3 8" id="KW-0255">Endonuclease</keyword>
<keyword evidence="2" id="KW-0479">Metal-binding</keyword>
<proteinExistence type="predicted"/>
<dbReference type="GO" id="GO:0016788">
    <property type="term" value="F:hydrolase activity, acting on ester bonds"/>
    <property type="evidence" value="ECO:0007669"/>
    <property type="project" value="InterPro"/>
</dbReference>
<dbReference type="Pfam" id="PF02265">
    <property type="entry name" value="S1-P1_nuclease"/>
    <property type="match status" value="1"/>
</dbReference>
<protein>
    <submittedName>
        <fullName evidence="8">Endonuclease</fullName>
    </submittedName>
</protein>
<evidence type="ECO:0000256" key="4">
    <source>
        <dbReference type="ARBA" id="ARBA00022801"/>
    </source>
</evidence>
<dbReference type="GO" id="GO:0006308">
    <property type="term" value="P:DNA catabolic process"/>
    <property type="evidence" value="ECO:0007669"/>
    <property type="project" value="InterPro"/>
</dbReference>
<dbReference type="RefSeq" id="WP_141429795.1">
    <property type="nucleotide sequence ID" value="NZ_AP019736.1"/>
</dbReference>
<dbReference type="PANTHER" id="PTHR33146">
    <property type="entry name" value="ENDONUCLEASE 4"/>
    <property type="match status" value="1"/>
</dbReference>
<dbReference type="InterPro" id="IPR008947">
    <property type="entry name" value="PLipase_C/P1_nuclease_dom_sf"/>
</dbReference>
<dbReference type="SUPFAM" id="SSF48537">
    <property type="entry name" value="Phospholipase C/P1 nuclease"/>
    <property type="match status" value="1"/>
</dbReference>
<evidence type="ECO:0000256" key="5">
    <source>
        <dbReference type="ARBA" id="ARBA00023157"/>
    </source>
</evidence>
<dbReference type="KEGG" id="ada:A5CPEGH6_22800"/>
<dbReference type="GO" id="GO:0046872">
    <property type="term" value="F:metal ion binding"/>
    <property type="evidence" value="ECO:0007669"/>
    <property type="project" value="UniProtKB-KW"/>
</dbReference>
<feature type="signal peptide" evidence="7">
    <location>
        <begin position="1"/>
        <end position="19"/>
    </location>
</feature>
<name>A0A4Y1X3L8_9BACT</name>
<keyword evidence="5" id="KW-1015">Disulfide bond</keyword>
<keyword evidence="7" id="KW-0732">Signal</keyword>
<keyword evidence="1" id="KW-0540">Nuclease</keyword>
<dbReference type="Proteomes" id="UP000319374">
    <property type="component" value="Chromosome"/>
</dbReference>
<reference evidence="9" key="1">
    <citation type="submission" date="2019-06" db="EMBL/GenBank/DDBJ databases">
        <title>Alistipes onderdonkii subsp. vulgaris subsp. nov., Alistipes dispar sp. nov. and Alistipes communis sp. nov., isolated from human faeces, and creation of Alistipes onderdonkii subsp. onderdonkii subsp. nov.</title>
        <authorList>
            <person name="Sakamoto M."/>
            <person name="Ikeyama N."/>
            <person name="Ogata Y."/>
            <person name="Suda W."/>
            <person name="Iino T."/>
            <person name="Hattori M."/>
            <person name="Ohkuma M."/>
        </authorList>
    </citation>
    <scope>NUCLEOTIDE SEQUENCE [LARGE SCALE GENOMIC DNA]</scope>
    <source>
        <strain evidence="9">5CPEGH6</strain>
    </source>
</reference>
<keyword evidence="4" id="KW-0378">Hydrolase</keyword>
<dbReference type="AlphaFoldDB" id="A0A4Y1X3L8"/>
<evidence type="ECO:0000256" key="7">
    <source>
        <dbReference type="SAM" id="SignalP"/>
    </source>
</evidence>
<evidence type="ECO:0000256" key="3">
    <source>
        <dbReference type="ARBA" id="ARBA00022759"/>
    </source>
</evidence>
<dbReference type="GO" id="GO:0004519">
    <property type="term" value="F:endonuclease activity"/>
    <property type="evidence" value="ECO:0007669"/>
    <property type="project" value="UniProtKB-KW"/>
</dbReference>
<dbReference type="PANTHER" id="PTHR33146:SF26">
    <property type="entry name" value="ENDONUCLEASE 4"/>
    <property type="match status" value="1"/>
</dbReference>
<dbReference type="CDD" id="cd11010">
    <property type="entry name" value="S1-P1_nuclease"/>
    <property type="match status" value="1"/>
</dbReference>
<evidence type="ECO:0000256" key="6">
    <source>
        <dbReference type="ARBA" id="ARBA00023180"/>
    </source>
</evidence>
<evidence type="ECO:0000256" key="1">
    <source>
        <dbReference type="ARBA" id="ARBA00022722"/>
    </source>
</evidence>
<dbReference type="GO" id="GO:0003676">
    <property type="term" value="F:nucleic acid binding"/>
    <property type="evidence" value="ECO:0007669"/>
    <property type="project" value="InterPro"/>
</dbReference>
<feature type="chain" id="PRO_5021446698" evidence="7">
    <location>
        <begin position="20"/>
        <end position="256"/>
    </location>
</feature>